<feature type="transmembrane region" description="Helical" evidence="1">
    <location>
        <begin position="61"/>
        <end position="81"/>
    </location>
</feature>
<gene>
    <name evidence="2" type="ORF">HXW75_09940</name>
</gene>
<dbReference type="AlphaFoldDB" id="A0AB35HRJ8"/>
<dbReference type="RefSeq" id="WP_253210323.1">
    <property type="nucleotide sequence ID" value="NZ_JACACB010000032.1"/>
</dbReference>
<sequence length="198" mass="23004">MNEQELQADITKVTNEIKVLNEAYKSKSNLDKLIGLFTRIDIDFGKKVLAINMAKNKKSRFCDYIIKGIFLFAILCVLYLLFFLERTPITPEIIPVLLTIGIIVQCSCLFYQSSLKKGHLQKLEQLIDEYNQQTNVSLNISPENLVKACNIVERELKNKDNEQEEQELNRGIQILITQRMELIRRNQQEIEAIKNDIK</sequence>
<dbReference type="EMBL" id="JACACB010000032">
    <property type="protein sequence ID" value="MCO8298792.1"/>
    <property type="molecule type" value="Genomic_DNA"/>
</dbReference>
<proteinExistence type="predicted"/>
<evidence type="ECO:0000313" key="2">
    <source>
        <dbReference type="EMBL" id="MCO8298792.1"/>
    </source>
</evidence>
<name>A0AB35HRJ8_TETHA</name>
<evidence type="ECO:0000256" key="1">
    <source>
        <dbReference type="SAM" id="Phobius"/>
    </source>
</evidence>
<accession>A0AB35HRJ8</accession>
<keyword evidence="1" id="KW-0812">Transmembrane</keyword>
<protein>
    <submittedName>
        <fullName evidence="2">Uncharacterized protein</fullName>
    </submittedName>
</protein>
<reference evidence="2" key="1">
    <citation type="submission" date="2020-06" db="EMBL/GenBank/DDBJ databases">
        <authorList>
            <person name="Link T."/>
            <person name="Ehrmann M."/>
        </authorList>
    </citation>
    <scope>NUCLEOTIDE SEQUENCE</scope>
    <source>
        <strain evidence="2">TMW 2.2257</strain>
    </source>
</reference>
<keyword evidence="1" id="KW-0472">Membrane</keyword>
<dbReference type="Proteomes" id="UP001057280">
    <property type="component" value="Unassembled WGS sequence"/>
</dbReference>
<evidence type="ECO:0000313" key="3">
    <source>
        <dbReference type="Proteomes" id="UP001057280"/>
    </source>
</evidence>
<comment type="caution">
    <text evidence="2">The sequence shown here is derived from an EMBL/GenBank/DDBJ whole genome shotgun (WGS) entry which is preliminary data.</text>
</comment>
<organism evidence="2 3">
    <name type="scientific">Tetragenococcus halophilus</name>
    <name type="common">Pediococcus halophilus</name>
    <dbReference type="NCBI Taxonomy" id="51669"/>
    <lineage>
        <taxon>Bacteria</taxon>
        <taxon>Bacillati</taxon>
        <taxon>Bacillota</taxon>
        <taxon>Bacilli</taxon>
        <taxon>Lactobacillales</taxon>
        <taxon>Enterococcaceae</taxon>
        <taxon>Tetragenococcus</taxon>
    </lineage>
</organism>
<feature type="transmembrane region" description="Helical" evidence="1">
    <location>
        <begin position="93"/>
        <end position="111"/>
    </location>
</feature>
<reference evidence="2" key="2">
    <citation type="journal article" date="2021" name="BMC Microbiol.">
        <title>The diversity among the species Tetragenococcus halophilus including new isolates from a lupine seed fermentation.</title>
        <authorList>
            <person name="Link T."/>
            <person name="Vogel R.F."/>
            <person name="Ehrmann M.A."/>
        </authorList>
    </citation>
    <scope>NUCLEOTIDE SEQUENCE</scope>
    <source>
        <strain evidence="2">TMW 2.2257</strain>
    </source>
</reference>
<keyword evidence="1" id="KW-1133">Transmembrane helix</keyword>